<dbReference type="EMBL" id="CAADFO010000001">
    <property type="protein sequence ID" value="VFK22181.1"/>
    <property type="molecule type" value="Genomic_DNA"/>
</dbReference>
<proteinExistence type="predicted"/>
<reference evidence="3" key="1">
    <citation type="submission" date="2019-02" db="EMBL/GenBank/DDBJ databases">
        <authorList>
            <person name="Gruber-Vodicka R. H."/>
            <person name="Seah K. B. B."/>
        </authorList>
    </citation>
    <scope>NUCLEOTIDE SEQUENCE</scope>
    <source>
        <strain evidence="1">BECK_BZ197</strain>
        <strain evidence="3">BECK_BZ198</strain>
        <strain evidence="2">BECK_BZ199</strain>
    </source>
</reference>
<sequence length="197" mass="21710">MIYSDFTIEALEEKFGIEITDDHDLFPNATPVEIPQLLTRLLERFVPLATTINTEKARGEFIIAPILAEFTLGIQKLALFSGIDVPVDQGQGLTGRCDYILSRSATQLTLGAPILVIVEAKNENIIAGIPQCIAGMLAAHIFNKRKHTPTETVYGIVTTGSLWRFLKLTSNKAHVDSVEYSLGQLDEIMGILTEIVR</sequence>
<accession>A0A451BCG6</accession>
<evidence type="ECO:0000313" key="3">
    <source>
        <dbReference type="EMBL" id="VFK75984.1"/>
    </source>
</evidence>
<dbReference type="EMBL" id="CAADGH010000038">
    <property type="protein sequence ID" value="VFK75984.1"/>
    <property type="molecule type" value="Genomic_DNA"/>
</dbReference>
<organism evidence="3">
    <name type="scientific">Candidatus Kentrum sp. MB</name>
    <dbReference type="NCBI Taxonomy" id="2138164"/>
    <lineage>
        <taxon>Bacteria</taxon>
        <taxon>Pseudomonadati</taxon>
        <taxon>Pseudomonadota</taxon>
        <taxon>Gammaproteobacteria</taxon>
        <taxon>Candidatus Kentrum</taxon>
    </lineage>
</organism>
<evidence type="ECO:0000313" key="1">
    <source>
        <dbReference type="EMBL" id="VFK22181.1"/>
    </source>
</evidence>
<evidence type="ECO:0000313" key="2">
    <source>
        <dbReference type="EMBL" id="VFK32590.1"/>
    </source>
</evidence>
<evidence type="ECO:0008006" key="4">
    <source>
        <dbReference type="Google" id="ProtNLM"/>
    </source>
</evidence>
<dbReference type="EMBL" id="CAADFQ010000035">
    <property type="protein sequence ID" value="VFK32590.1"/>
    <property type="molecule type" value="Genomic_DNA"/>
</dbReference>
<protein>
    <recommendedName>
        <fullName evidence="4">Type I restriction enzyme R protein N terminus (HSDR_N)</fullName>
    </recommendedName>
</protein>
<dbReference type="AlphaFoldDB" id="A0A451BCG6"/>
<gene>
    <name evidence="1" type="ORF">BECKMB1821G_GA0114241_100183</name>
    <name evidence="3" type="ORF">BECKMB1821H_GA0114242_10382</name>
    <name evidence="2" type="ORF">BECKMB1821I_GA0114274_10353</name>
</gene>
<name>A0A451BCG6_9GAMM</name>